<organism evidence="1">
    <name type="scientific">Micrurus corallinus</name>
    <name type="common">Brazilian coral snake</name>
    <dbReference type="NCBI Taxonomy" id="54390"/>
    <lineage>
        <taxon>Eukaryota</taxon>
        <taxon>Metazoa</taxon>
        <taxon>Chordata</taxon>
        <taxon>Craniata</taxon>
        <taxon>Vertebrata</taxon>
        <taxon>Euteleostomi</taxon>
        <taxon>Lepidosauria</taxon>
        <taxon>Squamata</taxon>
        <taxon>Bifurcata</taxon>
        <taxon>Unidentata</taxon>
        <taxon>Episquamata</taxon>
        <taxon>Toxicofera</taxon>
        <taxon>Serpentes</taxon>
        <taxon>Colubroidea</taxon>
        <taxon>Elapidae</taxon>
        <taxon>Elapinae</taxon>
        <taxon>Micrurus</taxon>
    </lineage>
</organism>
<reference evidence="1" key="2">
    <citation type="submission" date="2017-11" db="EMBL/GenBank/DDBJ databases">
        <title>Coralsnake Venomics: Analyses of Venom Gland Transcriptomes and Proteomes of Six Brazilian Taxa.</title>
        <authorList>
            <person name="Aird S.D."/>
            <person name="Jorge da Silva N."/>
            <person name="Qiu L."/>
            <person name="Villar-Briones A."/>
            <person name="Aparecida-Saddi V."/>
            <person name="Campos-Telles M.P."/>
            <person name="Grau M."/>
            <person name="Mikheyev A.S."/>
        </authorList>
    </citation>
    <scope>NUCLEOTIDE SEQUENCE</scope>
    <source>
        <tissue evidence="1">Venom_gland</tissue>
    </source>
</reference>
<dbReference type="EMBL" id="IACJ01043357">
    <property type="protein sequence ID" value="LAA41180.1"/>
    <property type="molecule type" value="Transcribed_RNA"/>
</dbReference>
<dbReference type="AlphaFoldDB" id="A0A2D4F145"/>
<accession>A0A2D4F145</accession>
<protein>
    <submittedName>
        <fullName evidence="1">Uncharacterized protein</fullName>
    </submittedName>
</protein>
<name>A0A2D4F145_MICCO</name>
<sequence length="109" mass="12192">MLCIYFIKLHLYATHLSSASPLALHWAARSPQILPCGCLCKPPFLALGWVWMKALHFLKVGGWEMLPSFPLLEDGQSAKCSGWCDPKPPENKSPLVEFDNYHNAINVAL</sequence>
<reference evidence="1" key="1">
    <citation type="submission" date="2017-07" db="EMBL/GenBank/DDBJ databases">
        <authorList>
            <person name="Mikheyev A."/>
            <person name="Grau M."/>
        </authorList>
    </citation>
    <scope>NUCLEOTIDE SEQUENCE</scope>
    <source>
        <tissue evidence="1">Venom_gland</tissue>
    </source>
</reference>
<evidence type="ECO:0000313" key="1">
    <source>
        <dbReference type="EMBL" id="LAA41180.1"/>
    </source>
</evidence>
<proteinExistence type="predicted"/>